<dbReference type="Gene3D" id="3.40.1850.10">
    <property type="entry name" value="HECT-like ubiquitin ligase"/>
    <property type="match status" value="1"/>
</dbReference>
<dbReference type="EMBL" id="RUBA01000001">
    <property type="protein sequence ID" value="MKI12324.1"/>
    <property type="molecule type" value="Genomic_DNA"/>
</dbReference>
<dbReference type="Proteomes" id="UP000839523">
    <property type="component" value="Unassembled WGS sequence"/>
</dbReference>
<dbReference type="EMBL" id="AAHOQO010000004">
    <property type="protein sequence ID" value="EBY6541763.1"/>
    <property type="molecule type" value="Genomic_DNA"/>
</dbReference>
<name>A0A3T4UQK0_SALET</name>
<evidence type="ECO:0000256" key="13">
    <source>
        <dbReference type="ARBA" id="ARBA00030158"/>
    </source>
</evidence>
<accession>A0A3T4UQK0</accession>
<gene>
    <name evidence="18" type="primary">sopA</name>
    <name evidence="23" type="ORF">CB405_07375</name>
    <name evidence="24" type="ORF">CC371_19790</name>
    <name evidence="20" type="ORF">D5O51_04360</name>
    <name evidence="21" type="ORF">D5P26_06250</name>
    <name evidence="27" type="ORF">D6R61_00985</name>
    <name evidence="19" type="ORF">DT169_05445</name>
    <name evidence="22" type="ORF">EQG90_03700</name>
    <name evidence="18" type="ORF">FKG75_05295</name>
    <name evidence="26" type="ORF">G4B05_004401</name>
    <name evidence="25" type="ORF">GJE36_11180</name>
</gene>
<dbReference type="Gene3D" id="1.25.40.300">
    <property type="entry name" value="Putative secreted effector protein"/>
    <property type="match status" value="1"/>
</dbReference>
<feature type="region of interest" description="Disordered" evidence="15">
    <location>
        <begin position="137"/>
        <end position="171"/>
    </location>
</feature>
<keyword evidence="7" id="KW-0964">Secreted</keyword>
<feature type="domain" description="E3 ubiquitin ligase SopA-like central" evidence="17">
    <location>
        <begin position="370"/>
        <end position="511"/>
    </location>
</feature>
<evidence type="ECO:0000313" key="21">
    <source>
        <dbReference type="EMBL" id="EBY6541763.1"/>
    </source>
</evidence>
<dbReference type="Proteomes" id="UP000839931">
    <property type="component" value="Unassembled WGS sequence"/>
</dbReference>
<dbReference type="GO" id="GO:0043657">
    <property type="term" value="C:host cell"/>
    <property type="evidence" value="ECO:0007669"/>
    <property type="project" value="UniProtKB-SubCell"/>
</dbReference>
<keyword evidence="8 22" id="KW-0808">Transferase</keyword>
<comment type="subcellular location">
    <subcellularLocation>
        <location evidence="2">Host cell</location>
    </subcellularLocation>
    <subcellularLocation>
        <location evidence="3">Secreted</location>
    </subcellularLocation>
</comment>
<evidence type="ECO:0000313" key="25">
    <source>
        <dbReference type="EMBL" id="HAB3563828.1"/>
    </source>
</evidence>
<protein>
    <recommendedName>
        <fullName evidence="6">E3 ubiquitin-protein ligase SopA</fullName>
        <ecNumber evidence="5">2.3.2.26</ecNumber>
    </recommendedName>
    <alternativeName>
        <fullName evidence="14">HECT-type E3 ubiquitin transferase SopA</fullName>
    </alternativeName>
    <alternativeName>
        <fullName evidence="12">Salmonella outer protein A</fullName>
    </alternativeName>
    <alternativeName>
        <fullName evidence="13">Secreted effector protein SopA</fullName>
    </alternativeName>
</protein>
<dbReference type="NCBIfam" id="NF011904">
    <property type="entry name" value="PRK15377.1"/>
    <property type="match status" value="1"/>
</dbReference>
<reference evidence="26" key="2">
    <citation type="submission" date="2018-07" db="EMBL/GenBank/DDBJ databases">
        <authorList>
            <consortium name="NCBI Pathogen Detection Project"/>
        </authorList>
    </citation>
    <scope>NUCLEOTIDE SEQUENCE</scope>
    <source>
        <strain evidence="25">Salmonella enterica</strain>
    </source>
</reference>
<dbReference type="GO" id="GO:0016567">
    <property type="term" value="P:protein ubiquitination"/>
    <property type="evidence" value="ECO:0007669"/>
    <property type="project" value="InterPro"/>
</dbReference>
<dbReference type="SUPFAM" id="SSF141571">
    <property type="entry name" value="Pentapeptide repeat-like"/>
    <property type="match status" value="1"/>
</dbReference>
<dbReference type="EMBL" id="DAARTQ010000038">
    <property type="protein sequence ID" value="HAE3896412.1"/>
    <property type="molecule type" value="Genomic_DNA"/>
</dbReference>
<evidence type="ECO:0000256" key="15">
    <source>
        <dbReference type="SAM" id="MobiDB-lite"/>
    </source>
</evidence>
<dbReference type="Gene3D" id="1.10.4140.10">
    <property type="entry name" value="effector protein (NleL)"/>
    <property type="match status" value="1"/>
</dbReference>
<evidence type="ECO:0000256" key="4">
    <source>
        <dbReference type="ARBA" id="ARBA00006549"/>
    </source>
</evidence>
<dbReference type="EMBL" id="AAMJFL010000027">
    <property type="protein sequence ID" value="EDH9141399.1"/>
    <property type="molecule type" value="Genomic_DNA"/>
</dbReference>
<evidence type="ECO:0000313" key="22">
    <source>
        <dbReference type="EMBL" id="ECA8224093.1"/>
    </source>
</evidence>
<evidence type="ECO:0000313" key="26">
    <source>
        <dbReference type="EMBL" id="HAE3896412.1"/>
    </source>
</evidence>
<keyword evidence="9" id="KW-0833">Ubl conjugation pathway</keyword>
<comment type="caution">
    <text evidence="22">The sequence shown here is derived from an EMBL/GenBank/DDBJ whole genome shotgun (WGS) entry which is preliminary data.</text>
</comment>
<feature type="domain" description="E3 ubiquitin-protein ligase SopA-like catalytic" evidence="16">
    <location>
        <begin position="617"/>
        <end position="782"/>
    </location>
</feature>
<comment type="similarity">
    <text evidence="4">Belongs to the SopA E3 ligase family.</text>
</comment>
<evidence type="ECO:0000313" key="20">
    <source>
        <dbReference type="EMBL" id="EBY6336877.1"/>
    </source>
</evidence>
<reference evidence="25" key="1">
    <citation type="journal article" date="2018" name="Genome Biol.">
        <title>SKESA: strategic k-mer extension for scrupulous assemblies.</title>
        <authorList>
            <person name="Souvorov A."/>
            <person name="Agarwala R."/>
            <person name="Lipman D.J."/>
        </authorList>
    </citation>
    <scope>NUCLEOTIDE SEQUENCE</scope>
    <source>
        <strain evidence="25">Salmonella enterica</strain>
    </source>
</reference>
<dbReference type="InterPro" id="IPR025725">
    <property type="entry name" value="SopA-like_cat"/>
</dbReference>
<evidence type="ECO:0000256" key="10">
    <source>
        <dbReference type="ARBA" id="ARBA00022843"/>
    </source>
</evidence>
<dbReference type="InterPro" id="IPR038270">
    <property type="entry name" value="SopA-like_catalytic_sf"/>
</dbReference>
<evidence type="ECO:0000256" key="12">
    <source>
        <dbReference type="ARBA" id="ARBA00029915"/>
    </source>
</evidence>
<dbReference type="FunFam" id="2.160.20.80:FF:000005">
    <property type="entry name" value="SPI-1 type III secretion system effector HECT-type E3 ubiquitin transferase SopA"/>
    <property type="match status" value="1"/>
</dbReference>
<evidence type="ECO:0000313" key="18">
    <source>
        <dbReference type="EMBL" id="EBH3258838.1"/>
    </source>
</evidence>
<evidence type="ECO:0000256" key="7">
    <source>
        <dbReference type="ARBA" id="ARBA00022525"/>
    </source>
</evidence>
<dbReference type="EMBL" id="AAFLTG010000003">
    <property type="protein sequence ID" value="EBH3258838.1"/>
    <property type="molecule type" value="Genomic_DNA"/>
</dbReference>
<dbReference type="EMBL" id="AAHOPA010000002">
    <property type="protein sequence ID" value="EBY6336877.1"/>
    <property type="molecule type" value="Genomic_DNA"/>
</dbReference>
<evidence type="ECO:0000313" key="27">
    <source>
        <dbReference type="EMBL" id="MKI12324.1"/>
    </source>
</evidence>
<keyword evidence="11" id="KW-0843">Virulence</keyword>
<reference evidence="22" key="3">
    <citation type="submission" date="2019-01" db="EMBL/GenBank/DDBJ databases">
        <authorList>
            <person name="Ashton P.M."/>
            <person name="Dallman T."/>
            <person name="Nair S."/>
            <person name="De Pinna E."/>
            <person name="Peters T."/>
            <person name="Grant K."/>
        </authorList>
    </citation>
    <scope>NUCLEOTIDE SEQUENCE</scope>
    <source>
        <strain evidence="23">342962</strain>
        <strain evidence="24">369021</strain>
        <strain evidence="19">370942</strain>
        <strain evidence="27">528468</strain>
        <strain evidence="22">570840</strain>
        <strain evidence="21">577882</strain>
        <strain evidence="20">590848</strain>
        <strain evidence="18">761578</strain>
    </source>
</reference>
<evidence type="ECO:0000256" key="6">
    <source>
        <dbReference type="ARBA" id="ARBA00021624"/>
    </source>
</evidence>
<evidence type="ECO:0000256" key="2">
    <source>
        <dbReference type="ARBA" id="ARBA00004340"/>
    </source>
</evidence>
<proteinExistence type="inferred from homology"/>
<dbReference type="EMBL" id="DAAGLP010000006">
    <property type="protein sequence ID" value="HAB3563828.1"/>
    <property type="molecule type" value="Genomic_DNA"/>
</dbReference>
<evidence type="ECO:0000313" key="23">
    <source>
        <dbReference type="EMBL" id="EDH6419378.1"/>
    </source>
</evidence>
<feature type="compositionally biased region" description="Low complexity" evidence="15">
    <location>
        <begin position="157"/>
        <end position="171"/>
    </location>
</feature>
<evidence type="ECO:0000256" key="5">
    <source>
        <dbReference type="ARBA" id="ARBA00012485"/>
    </source>
</evidence>
<evidence type="ECO:0000259" key="16">
    <source>
        <dbReference type="Pfam" id="PF13979"/>
    </source>
</evidence>
<evidence type="ECO:0000256" key="9">
    <source>
        <dbReference type="ARBA" id="ARBA00022786"/>
    </source>
</evidence>
<dbReference type="InterPro" id="IPR025726">
    <property type="entry name" value="SopA-like_central"/>
</dbReference>
<dbReference type="EMBL" id="AAHMQS010000003">
    <property type="protein sequence ID" value="EBX9256026.1"/>
    <property type="molecule type" value="Genomic_DNA"/>
</dbReference>
<evidence type="ECO:0000256" key="3">
    <source>
        <dbReference type="ARBA" id="ARBA00004613"/>
    </source>
</evidence>
<dbReference type="Gene3D" id="2.160.20.80">
    <property type="entry name" value="E3 ubiquitin-protein ligase SopA"/>
    <property type="match status" value="1"/>
</dbReference>
<evidence type="ECO:0000313" key="19">
    <source>
        <dbReference type="EMBL" id="EBX9256026.1"/>
    </source>
</evidence>
<dbReference type="Pfam" id="PF13981">
    <property type="entry name" value="SopA"/>
    <property type="match status" value="1"/>
</dbReference>
<evidence type="ECO:0000259" key="17">
    <source>
        <dbReference type="Pfam" id="PF13981"/>
    </source>
</evidence>
<comment type="catalytic activity">
    <reaction evidence="1">
        <text>S-ubiquitinyl-[E2 ubiquitin-conjugating enzyme]-L-cysteine + [acceptor protein]-L-lysine = [E2 ubiquitin-conjugating enzyme]-L-cysteine + N(6)-ubiquitinyl-[acceptor protein]-L-lysine.</text>
        <dbReference type="EC" id="2.3.2.26"/>
    </reaction>
</comment>
<dbReference type="GO" id="GO:0061630">
    <property type="term" value="F:ubiquitin protein ligase activity"/>
    <property type="evidence" value="ECO:0007669"/>
    <property type="project" value="UniProtKB-EC"/>
</dbReference>
<evidence type="ECO:0000256" key="11">
    <source>
        <dbReference type="ARBA" id="ARBA00023026"/>
    </source>
</evidence>
<dbReference type="GO" id="GO:0005576">
    <property type="term" value="C:extracellular region"/>
    <property type="evidence" value="ECO:0007669"/>
    <property type="project" value="UniProtKB-SubCell"/>
</dbReference>
<dbReference type="EMBL" id="AAHVPS010000002">
    <property type="protein sequence ID" value="ECA8224093.1"/>
    <property type="molecule type" value="Genomic_DNA"/>
</dbReference>
<dbReference type="Pfam" id="PF13979">
    <property type="entry name" value="SopA_C"/>
    <property type="match status" value="1"/>
</dbReference>
<evidence type="ECO:0000256" key="8">
    <source>
        <dbReference type="ARBA" id="ARBA00022679"/>
    </source>
</evidence>
<evidence type="ECO:0000256" key="14">
    <source>
        <dbReference type="ARBA" id="ARBA00032669"/>
    </source>
</evidence>
<dbReference type="EC" id="2.3.2.26" evidence="5"/>
<sequence>MKISSGAINFSTIPNQVKKLITSIREHTKNGLTSKITSVKNTHTSLNEKFKTGKDSPIEFALPQKIKDFFQPKDKNTLNKTLITVKNIKDTNNAGKKNISAEDVSKMNAAFMRKHIANQTCDYNYRMTGAAPLPGGVSVSANNRPTVSEGRTPPVSPSLSLQATSSPSSPADWAKKLTDAVLRQKAGETLTAADRDFSNADFRNITFSKILPPSFMERDGDIIKGFNFSNSKFTYSDISHLHFDECRFTYSTLSDVVCSNTKFSNSDMNEVFLQYSITTQQQPSFIDTTLKNTLIRHKANLSGVILNEPDNSSPPSVSRGGNFIRLGDIWLQMPLLWTENAADGFLNHEHNNGKSILMTIDSLPDKYSQEKVRAMEDLVKSLRDGRLTEAGIRPVESSLVSVLAHPPYTQSALISEWLGPVQERFFAHQCQTYNDVPLPAPDTYYQQRLLPVLLDSFDRNSAAMTTHSGLFNQVILHCMTGVDCTDGIRQKAAALYEQYLAHPAVSPHIHNGLFGNYDGSPDWTTRAADNFLLLSSQDSDTAMMLSTDTLLTMLNPTPDTAWDNFYLLRAGENVSTAQISPVELFRHDFPVFLAAFNQQATQRRFGELIDIILSTEEHGELNQQFIAATNQKHSTVKLIDDASVSRLATIFAPLLPEGKLSPAHYQHILSAYHLTDATPQKQAETLFCLSTAFARYSSSAIFGTEHDSPPALRGYAEALMQKAWELSPAIFPSSEQFTDWSDRFHGLHGAFTCTSVVADSMQRHARKYFPSVLSSILPLAWAQSSLNPHEIKGHSVVSLCT</sequence>
<organism evidence="22">
    <name type="scientific">Salmonella enterica subsp. enterica serovar Heidelberg</name>
    <dbReference type="NCBI Taxonomy" id="611"/>
    <lineage>
        <taxon>Bacteria</taxon>
        <taxon>Pseudomonadati</taxon>
        <taxon>Pseudomonadota</taxon>
        <taxon>Gammaproteobacteria</taxon>
        <taxon>Enterobacterales</taxon>
        <taxon>Enterobacteriaceae</taxon>
        <taxon>Salmonella</taxon>
    </lineage>
</organism>
<keyword evidence="10" id="KW-0832">Ubl conjugation</keyword>
<evidence type="ECO:0000256" key="1">
    <source>
        <dbReference type="ARBA" id="ARBA00000885"/>
    </source>
</evidence>
<dbReference type="AlphaFoldDB" id="A0A3T4UQK0"/>
<evidence type="ECO:0000313" key="24">
    <source>
        <dbReference type="EMBL" id="EDH9141399.1"/>
    </source>
</evidence>
<dbReference type="EMBL" id="AAMIHT010000004">
    <property type="protein sequence ID" value="EDH6419378.1"/>
    <property type="molecule type" value="Genomic_DNA"/>
</dbReference>